<keyword evidence="7 20" id="KW-0540">Nuclease</keyword>
<evidence type="ECO:0000256" key="20">
    <source>
        <dbReference type="RuleBase" id="RU364087"/>
    </source>
</evidence>
<dbReference type="NCBIfam" id="TIGR00573">
    <property type="entry name" value="dnaq"/>
    <property type="match status" value="1"/>
</dbReference>
<comment type="function">
    <text evidence="14 20">DNA polymerase III is a complex, multichain enzyme responsible for most of the replicative synthesis in bacteria. The epsilon subunit contain the editing function and is a proofreading 3'-5' exonuclease.</text>
</comment>
<dbReference type="CDD" id="cd06131">
    <property type="entry name" value="DNA_pol_III_epsilon_Ecoli_like"/>
    <property type="match status" value="1"/>
</dbReference>
<keyword evidence="13 19" id="KW-0464">Manganese</keyword>
<name>A0A5M6HXL7_9HYPH</name>
<dbReference type="NCBIfam" id="TIGR01406">
    <property type="entry name" value="dnaQ_proteo"/>
    <property type="match status" value="1"/>
</dbReference>
<evidence type="ECO:0000256" key="18">
    <source>
        <dbReference type="PIRSR" id="PIRSR606309-2"/>
    </source>
</evidence>
<proteinExistence type="predicted"/>
<keyword evidence="4 20" id="KW-0808">Transferase</keyword>
<dbReference type="AlphaFoldDB" id="A0A5M6HXL7"/>
<evidence type="ECO:0000256" key="8">
    <source>
        <dbReference type="ARBA" id="ARBA00022723"/>
    </source>
</evidence>
<keyword evidence="23" id="KW-1185">Reference proteome</keyword>
<comment type="cofactor">
    <cofactor evidence="19">
        <name>Mg(2+)</name>
        <dbReference type="ChEBI" id="CHEBI:18420"/>
    </cofactor>
    <cofactor evidence="19">
        <name>Mn(2+)</name>
        <dbReference type="ChEBI" id="CHEBI:29035"/>
    </cofactor>
    <text evidence="19">Binds 2 divalent metal cations. Magnesium or manganese.</text>
</comment>
<evidence type="ECO:0000256" key="3">
    <source>
        <dbReference type="ARBA" id="ARBA00020352"/>
    </source>
</evidence>
<keyword evidence="11 19" id="KW-0460">Magnesium</keyword>
<evidence type="ECO:0000313" key="23">
    <source>
        <dbReference type="Proteomes" id="UP000323886"/>
    </source>
</evidence>
<evidence type="ECO:0000256" key="6">
    <source>
        <dbReference type="ARBA" id="ARBA00022705"/>
    </source>
</evidence>
<dbReference type="InterPro" id="IPR012337">
    <property type="entry name" value="RNaseH-like_sf"/>
</dbReference>
<dbReference type="InterPro" id="IPR013520">
    <property type="entry name" value="Ribonucl_H"/>
</dbReference>
<evidence type="ECO:0000256" key="12">
    <source>
        <dbReference type="ARBA" id="ARBA00022932"/>
    </source>
</evidence>
<dbReference type="InterPro" id="IPR006054">
    <property type="entry name" value="DnaQ"/>
</dbReference>
<dbReference type="PANTHER" id="PTHR30231:SF41">
    <property type="entry name" value="DNA POLYMERASE III SUBUNIT EPSILON"/>
    <property type="match status" value="1"/>
</dbReference>
<keyword evidence="9 20" id="KW-0378">Hydrolase</keyword>
<feature type="active site" description="Proton acceptor" evidence="17">
    <location>
        <position position="150"/>
    </location>
</feature>
<evidence type="ECO:0000256" key="14">
    <source>
        <dbReference type="ARBA" id="ARBA00025483"/>
    </source>
</evidence>
<dbReference type="GO" id="GO:0045004">
    <property type="term" value="P:DNA replication proofreading"/>
    <property type="evidence" value="ECO:0007669"/>
    <property type="project" value="TreeGrafter"/>
</dbReference>
<evidence type="ECO:0000256" key="19">
    <source>
        <dbReference type="PIRSR" id="PIRSR606309-3"/>
    </source>
</evidence>
<feature type="binding site" evidence="18">
    <location>
        <position position="9"/>
    </location>
    <ligand>
        <name>substrate</name>
    </ligand>
</feature>
<reference evidence="22 23" key="1">
    <citation type="submission" date="2019-09" db="EMBL/GenBank/DDBJ databases">
        <title>Draft Whole-Genome sequence of Blastochloris sulfoviridis DSM 729.</title>
        <authorList>
            <person name="Meyer T.E."/>
            <person name="Kyndt J.A."/>
        </authorList>
    </citation>
    <scope>NUCLEOTIDE SEQUENCE [LARGE SCALE GENOMIC DNA]</scope>
    <source>
        <strain evidence="22 23">DSM 729</strain>
    </source>
</reference>
<dbReference type="Gene3D" id="3.30.420.10">
    <property type="entry name" value="Ribonuclease H-like superfamily/Ribonuclease H"/>
    <property type="match status" value="1"/>
</dbReference>
<keyword evidence="6 20" id="KW-0235">DNA replication</keyword>
<comment type="caution">
    <text evidence="22">The sequence shown here is derived from an EMBL/GenBank/DDBJ whole genome shotgun (WGS) entry which is preliminary data.</text>
</comment>
<dbReference type="GO" id="GO:0005829">
    <property type="term" value="C:cytosol"/>
    <property type="evidence" value="ECO:0007669"/>
    <property type="project" value="TreeGrafter"/>
</dbReference>
<dbReference type="SMART" id="SM00479">
    <property type="entry name" value="EXOIII"/>
    <property type="match status" value="1"/>
</dbReference>
<dbReference type="EMBL" id="VWPL01000016">
    <property type="protein sequence ID" value="KAA5600415.1"/>
    <property type="molecule type" value="Genomic_DNA"/>
</dbReference>
<dbReference type="InterPro" id="IPR006309">
    <property type="entry name" value="DnaQ_proteo"/>
</dbReference>
<keyword evidence="10 20" id="KW-0269">Exonuclease</keyword>
<sequence>MREIVFDTETTGLDPLSGDRLVEIGCVELENRWPTGRTFHTFINPEREVPQGAVEIHGLTTAFLRDKPRFAEVADGFLDFVADAHLVAHNASFDLGFLDAELKRLGRPPIGRERVVDTVMLARRKFPGASNTLDALCTRFGIDNSNRIKHGALLDAELLAEVYVELVGARQANLVLDVARTGTLRRDPAGVRTRPAPLPPRLTGAEVEAHHAFVATLGEHAIWRLYEEDLSDTATVVPAAPKDEKAG</sequence>
<evidence type="ECO:0000256" key="7">
    <source>
        <dbReference type="ARBA" id="ARBA00022722"/>
    </source>
</evidence>
<evidence type="ECO:0000256" key="2">
    <source>
        <dbReference type="ARBA" id="ARBA00012417"/>
    </source>
</evidence>
<evidence type="ECO:0000256" key="5">
    <source>
        <dbReference type="ARBA" id="ARBA00022695"/>
    </source>
</evidence>
<evidence type="ECO:0000256" key="10">
    <source>
        <dbReference type="ARBA" id="ARBA00022839"/>
    </source>
</evidence>
<feature type="binding site" evidence="19">
    <location>
        <position position="155"/>
    </location>
    <ligand>
        <name>a divalent metal cation</name>
        <dbReference type="ChEBI" id="CHEBI:60240"/>
        <label>1</label>
        <note>catalytic</note>
    </ligand>
</feature>
<comment type="catalytic activity">
    <reaction evidence="16 20">
        <text>DNA(n) + a 2'-deoxyribonucleoside 5'-triphosphate = DNA(n+1) + diphosphate</text>
        <dbReference type="Rhea" id="RHEA:22508"/>
        <dbReference type="Rhea" id="RHEA-COMP:17339"/>
        <dbReference type="Rhea" id="RHEA-COMP:17340"/>
        <dbReference type="ChEBI" id="CHEBI:33019"/>
        <dbReference type="ChEBI" id="CHEBI:61560"/>
        <dbReference type="ChEBI" id="CHEBI:173112"/>
        <dbReference type="EC" id="2.7.7.7"/>
    </reaction>
</comment>
<evidence type="ECO:0000256" key="15">
    <source>
        <dbReference type="ARBA" id="ARBA00026073"/>
    </source>
</evidence>
<feature type="binding site" evidence="18">
    <location>
        <position position="7"/>
    </location>
    <ligand>
        <name>substrate</name>
    </ligand>
</feature>
<evidence type="ECO:0000259" key="21">
    <source>
        <dbReference type="SMART" id="SM00479"/>
    </source>
</evidence>
<dbReference type="RefSeq" id="WP_150097591.1">
    <property type="nucleotide sequence ID" value="NZ_VWPL01000016.1"/>
</dbReference>
<feature type="domain" description="Exonuclease" evidence="21">
    <location>
        <begin position="2"/>
        <end position="172"/>
    </location>
</feature>
<feature type="binding site" evidence="18">
    <location>
        <position position="57"/>
    </location>
    <ligand>
        <name>substrate</name>
    </ligand>
</feature>
<evidence type="ECO:0000256" key="17">
    <source>
        <dbReference type="PIRSR" id="PIRSR606309-1"/>
    </source>
</evidence>
<dbReference type="InterPro" id="IPR036397">
    <property type="entry name" value="RNaseH_sf"/>
</dbReference>
<organism evidence="22 23">
    <name type="scientific">Blastochloris sulfoviridis</name>
    <dbReference type="NCBI Taxonomy" id="50712"/>
    <lineage>
        <taxon>Bacteria</taxon>
        <taxon>Pseudomonadati</taxon>
        <taxon>Pseudomonadota</taxon>
        <taxon>Alphaproteobacteria</taxon>
        <taxon>Hyphomicrobiales</taxon>
        <taxon>Blastochloridaceae</taxon>
        <taxon>Blastochloris</taxon>
    </lineage>
</organism>
<dbReference type="GO" id="GO:0003887">
    <property type="term" value="F:DNA-directed DNA polymerase activity"/>
    <property type="evidence" value="ECO:0007669"/>
    <property type="project" value="UniProtKB-KW"/>
</dbReference>
<dbReference type="FunFam" id="3.30.420.10:FF:000012">
    <property type="entry name" value="DNA polymerase III subunit epsilon"/>
    <property type="match status" value="1"/>
</dbReference>
<evidence type="ECO:0000256" key="13">
    <source>
        <dbReference type="ARBA" id="ARBA00023211"/>
    </source>
</evidence>
<comment type="subunit">
    <text evidence="15 20">DNA polymerase III contains a core (composed of alpha, epsilon and theta chains) that associates with a tau subunit. This core dimerizes to form the POLIII' complex. PolIII' associates with the gamma complex (composed of gamma, delta, delta', psi and chi chains) and with the beta chain to form the complete DNA polymerase III complex.</text>
</comment>
<evidence type="ECO:0000313" key="22">
    <source>
        <dbReference type="EMBL" id="KAA5600415.1"/>
    </source>
</evidence>
<dbReference type="NCBIfam" id="NF004316">
    <property type="entry name" value="PRK05711.1"/>
    <property type="match status" value="1"/>
</dbReference>
<comment type="cofactor">
    <cofactor evidence="1 20">
        <name>Mn(2+)</name>
        <dbReference type="ChEBI" id="CHEBI:29035"/>
    </cofactor>
</comment>
<accession>A0A5M6HXL7</accession>
<dbReference type="GO" id="GO:0046872">
    <property type="term" value="F:metal ion binding"/>
    <property type="evidence" value="ECO:0007669"/>
    <property type="project" value="UniProtKB-KW"/>
</dbReference>
<dbReference type="Pfam" id="PF00929">
    <property type="entry name" value="RNase_T"/>
    <property type="match status" value="1"/>
</dbReference>
<evidence type="ECO:0000256" key="11">
    <source>
        <dbReference type="ARBA" id="ARBA00022842"/>
    </source>
</evidence>
<dbReference type="PANTHER" id="PTHR30231">
    <property type="entry name" value="DNA POLYMERASE III SUBUNIT EPSILON"/>
    <property type="match status" value="1"/>
</dbReference>
<gene>
    <name evidence="20 22" type="primary">dnaQ</name>
    <name evidence="22" type="ORF">F1193_10245</name>
</gene>
<evidence type="ECO:0000256" key="4">
    <source>
        <dbReference type="ARBA" id="ARBA00022679"/>
    </source>
</evidence>
<keyword evidence="8 19" id="KW-0479">Metal-binding</keyword>
<dbReference type="Proteomes" id="UP000323886">
    <property type="component" value="Unassembled WGS sequence"/>
</dbReference>
<feature type="binding site" evidence="18">
    <location>
        <position position="155"/>
    </location>
    <ligand>
        <name>substrate</name>
    </ligand>
</feature>
<feature type="binding site" evidence="19">
    <location>
        <position position="7"/>
    </location>
    <ligand>
        <name>a divalent metal cation</name>
        <dbReference type="ChEBI" id="CHEBI:60240"/>
        <label>1</label>
        <note>catalytic</note>
    </ligand>
</feature>
<feature type="binding site" evidence="19">
    <location>
        <position position="9"/>
    </location>
    <ligand>
        <name>a divalent metal cation</name>
        <dbReference type="ChEBI" id="CHEBI:60240"/>
        <label>1</label>
        <note>catalytic</note>
    </ligand>
</feature>
<dbReference type="GO" id="GO:0003677">
    <property type="term" value="F:DNA binding"/>
    <property type="evidence" value="ECO:0007669"/>
    <property type="project" value="InterPro"/>
</dbReference>
<evidence type="ECO:0000256" key="16">
    <source>
        <dbReference type="ARBA" id="ARBA00049244"/>
    </source>
</evidence>
<dbReference type="SUPFAM" id="SSF53098">
    <property type="entry name" value="Ribonuclease H-like"/>
    <property type="match status" value="1"/>
</dbReference>
<keyword evidence="12 20" id="KW-0239">DNA-directed DNA polymerase</keyword>
<evidence type="ECO:0000256" key="1">
    <source>
        <dbReference type="ARBA" id="ARBA00001936"/>
    </source>
</evidence>
<dbReference type="OrthoDB" id="9804290at2"/>
<dbReference type="GO" id="GO:0008408">
    <property type="term" value="F:3'-5' exonuclease activity"/>
    <property type="evidence" value="ECO:0007669"/>
    <property type="project" value="TreeGrafter"/>
</dbReference>
<evidence type="ECO:0000256" key="9">
    <source>
        <dbReference type="ARBA" id="ARBA00022801"/>
    </source>
</evidence>
<protein>
    <recommendedName>
        <fullName evidence="3 20">DNA polymerase III subunit epsilon</fullName>
        <ecNumber evidence="2 20">2.7.7.7</ecNumber>
    </recommendedName>
</protein>
<keyword evidence="5 20" id="KW-0548">Nucleotidyltransferase</keyword>
<dbReference type="EC" id="2.7.7.7" evidence="2 20"/>